<dbReference type="EMBL" id="LR134493">
    <property type="protein sequence ID" value="VEI65433.1"/>
    <property type="molecule type" value="Genomic_DNA"/>
</dbReference>
<evidence type="ECO:0000256" key="1">
    <source>
        <dbReference type="SAM" id="SignalP"/>
    </source>
</evidence>
<evidence type="ECO:0000313" key="2">
    <source>
        <dbReference type="EMBL" id="VEI65433.1"/>
    </source>
</evidence>
<evidence type="ECO:0008006" key="4">
    <source>
        <dbReference type="Google" id="ProtNLM"/>
    </source>
</evidence>
<dbReference type="Proteomes" id="UP000281904">
    <property type="component" value="Chromosome"/>
</dbReference>
<keyword evidence="1" id="KW-0732">Signal</keyword>
<accession>A0A3S5AKB6</accession>
<proteinExistence type="predicted"/>
<feature type="signal peptide" evidence="1">
    <location>
        <begin position="1"/>
        <end position="22"/>
    </location>
</feature>
<organism evidence="2 3">
    <name type="scientific">Serratia rubidaea</name>
    <name type="common">Serratia marinorubra</name>
    <dbReference type="NCBI Taxonomy" id="61652"/>
    <lineage>
        <taxon>Bacteria</taxon>
        <taxon>Pseudomonadati</taxon>
        <taxon>Pseudomonadota</taxon>
        <taxon>Gammaproteobacteria</taxon>
        <taxon>Enterobacterales</taxon>
        <taxon>Yersiniaceae</taxon>
        <taxon>Serratia</taxon>
    </lineage>
</organism>
<gene>
    <name evidence="2" type="ORF">NCTC10036_02290</name>
</gene>
<feature type="chain" id="PRO_5018682177" description="P pilus assembly protein, pilin FimA" evidence="1">
    <location>
        <begin position="23"/>
        <end position="196"/>
    </location>
</feature>
<evidence type="ECO:0000313" key="3">
    <source>
        <dbReference type="Proteomes" id="UP000281904"/>
    </source>
</evidence>
<dbReference type="RefSeq" id="WP_197722609.1">
    <property type="nucleotide sequence ID" value="NZ_LR134493.1"/>
</dbReference>
<protein>
    <recommendedName>
        <fullName evidence="4">P pilus assembly protein, pilin FimA</fullName>
    </recommendedName>
</protein>
<dbReference type="AlphaFoldDB" id="A0A3S5AKB6"/>
<sequence>MKLLFTSLALGVALTLAGAAHAVLPAADGGLTPPPDNRCSLSAGAPVIDYGVQSRWQLQDAGGPQRVSPGKRSLTLNVVCPYSQTMRLTLRGERAGNGELRYGERGSVALRLLDAQLDGQGVQIAATTSDGVLSGGGQDSLRLLPGNGFTAVQNGRLLKGKSFTARIELEPVMAASDARVSVRQASEANLTLELMN</sequence>
<name>A0A3S5AKB6_SERRU</name>
<reference evidence="2 3" key="1">
    <citation type="submission" date="2018-12" db="EMBL/GenBank/DDBJ databases">
        <authorList>
            <consortium name="Pathogen Informatics"/>
        </authorList>
    </citation>
    <scope>NUCLEOTIDE SEQUENCE [LARGE SCALE GENOMIC DNA]</scope>
    <source>
        <strain evidence="2 3">NCTC10036</strain>
    </source>
</reference>